<evidence type="ECO:0000256" key="6">
    <source>
        <dbReference type="ARBA" id="ARBA00023242"/>
    </source>
</evidence>
<protein>
    <submittedName>
        <fullName evidence="9">Expressed protein</fullName>
    </submittedName>
</protein>
<feature type="compositionally biased region" description="Polar residues" evidence="7">
    <location>
        <begin position="154"/>
        <end position="165"/>
    </location>
</feature>
<evidence type="ECO:0000256" key="3">
    <source>
        <dbReference type="ARBA" id="ARBA00022664"/>
    </source>
</evidence>
<keyword evidence="10" id="KW-1185">Reference proteome</keyword>
<evidence type="ECO:0000313" key="9">
    <source>
        <dbReference type="EMBL" id="CAH7673183.1"/>
    </source>
</evidence>
<evidence type="ECO:0000256" key="7">
    <source>
        <dbReference type="SAM" id="MobiDB-lite"/>
    </source>
</evidence>
<feature type="domain" description="CWF21" evidence="8">
    <location>
        <begin position="18"/>
        <end position="64"/>
    </location>
</feature>
<evidence type="ECO:0000313" key="10">
    <source>
        <dbReference type="Proteomes" id="UP001153365"/>
    </source>
</evidence>
<proteinExistence type="inferred from homology"/>
<feature type="non-terminal residue" evidence="9">
    <location>
        <position position="1"/>
    </location>
</feature>
<feature type="compositionally biased region" description="Basic and acidic residues" evidence="7">
    <location>
        <begin position="179"/>
        <end position="192"/>
    </location>
</feature>
<evidence type="ECO:0000259" key="8">
    <source>
        <dbReference type="SMART" id="SM01115"/>
    </source>
</evidence>
<keyword evidence="5" id="KW-0508">mRNA splicing</keyword>
<feature type="region of interest" description="Disordered" evidence="7">
    <location>
        <begin position="152"/>
        <end position="275"/>
    </location>
</feature>
<keyword evidence="4" id="KW-0747">Spliceosome</keyword>
<dbReference type="GO" id="GO:0008380">
    <property type="term" value="P:RNA splicing"/>
    <property type="evidence" value="ECO:0007669"/>
    <property type="project" value="UniProtKB-KW"/>
</dbReference>
<comment type="caution">
    <text evidence="9">The sequence shown here is derived from an EMBL/GenBank/DDBJ whole genome shotgun (WGS) entry which is preliminary data.</text>
</comment>
<keyword evidence="6" id="KW-0539">Nucleus</keyword>
<evidence type="ECO:0000256" key="4">
    <source>
        <dbReference type="ARBA" id="ARBA00022728"/>
    </source>
</evidence>
<feature type="compositionally biased region" description="Basic and acidic residues" evidence="7">
    <location>
        <begin position="250"/>
        <end position="260"/>
    </location>
</feature>
<dbReference type="PANTHER" id="PTHR36562">
    <property type="entry name" value="SERINE/ARGININE REPETITIVE MATRIX 2"/>
    <property type="match status" value="1"/>
</dbReference>
<dbReference type="Proteomes" id="UP001153365">
    <property type="component" value="Unassembled WGS sequence"/>
</dbReference>
<evidence type="ECO:0000256" key="5">
    <source>
        <dbReference type="ARBA" id="ARBA00023187"/>
    </source>
</evidence>
<sequence length="275" mass="31851">GLYTDRITRHQKPDESILEHKRKRATENRCVKLQLELEEEGALDEGEIDRRVDELRQKLTKEYFKMERGALKPHETHELAAIKLQENKKFCSAIKVNALYVEGKAFDKDLQAKCCLKAIKERQRIERKQEQRAAKMQGKREDKAKLCQEELANRGNNSQQSFNSSKLHDSQRTRPRTPQSERDFESRSRDDSFCNSNGLKDQMKSPPVANDQPSRRPEAVGQVHPDCMPLVGPGDQQQDPRYTSSNQDRGFGKDFRRPVDTYRPTSSRRGPSQVR</sequence>
<dbReference type="InterPro" id="IPR051372">
    <property type="entry name" value="CWC21"/>
</dbReference>
<dbReference type="AlphaFoldDB" id="A0AAV0AUJ7"/>
<accession>A0AAV0AUJ7</accession>
<keyword evidence="3" id="KW-0507">mRNA processing</keyword>
<feature type="compositionally biased region" description="Polar residues" evidence="7">
    <location>
        <begin position="235"/>
        <end position="248"/>
    </location>
</feature>
<dbReference type="GO" id="GO:0006397">
    <property type="term" value="P:mRNA processing"/>
    <property type="evidence" value="ECO:0007669"/>
    <property type="project" value="UniProtKB-KW"/>
</dbReference>
<dbReference type="InterPro" id="IPR013170">
    <property type="entry name" value="mRNA_splic_Cwf21_dom"/>
</dbReference>
<dbReference type="EMBL" id="CALTRL010001628">
    <property type="protein sequence ID" value="CAH7673183.1"/>
    <property type="molecule type" value="Genomic_DNA"/>
</dbReference>
<dbReference type="GO" id="GO:0005681">
    <property type="term" value="C:spliceosomal complex"/>
    <property type="evidence" value="ECO:0007669"/>
    <property type="project" value="UniProtKB-KW"/>
</dbReference>
<organism evidence="9 10">
    <name type="scientific">Phakopsora pachyrhizi</name>
    <name type="common">Asian soybean rust disease fungus</name>
    <dbReference type="NCBI Taxonomy" id="170000"/>
    <lineage>
        <taxon>Eukaryota</taxon>
        <taxon>Fungi</taxon>
        <taxon>Dikarya</taxon>
        <taxon>Basidiomycota</taxon>
        <taxon>Pucciniomycotina</taxon>
        <taxon>Pucciniomycetes</taxon>
        <taxon>Pucciniales</taxon>
        <taxon>Phakopsoraceae</taxon>
        <taxon>Phakopsora</taxon>
    </lineage>
</organism>
<evidence type="ECO:0000256" key="2">
    <source>
        <dbReference type="ARBA" id="ARBA00005954"/>
    </source>
</evidence>
<comment type="subcellular location">
    <subcellularLocation>
        <location evidence="1">Nucleus</location>
    </subcellularLocation>
</comment>
<dbReference type="SMART" id="SM01115">
    <property type="entry name" value="cwf21"/>
    <property type="match status" value="1"/>
</dbReference>
<gene>
    <name evidence="9" type="ORF">PPACK8108_LOCUS8062</name>
</gene>
<name>A0AAV0AUJ7_PHAPC</name>
<dbReference type="CDD" id="cd21372">
    <property type="entry name" value="cwf21_CWC21-like"/>
    <property type="match status" value="1"/>
</dbReference>
<evidence type="ECO:0000256" key="1">
    <source>
        <dbReference type="ARBA" id="ARBA00004123"/>
    </source>
</evidence>
<comment type="similarity">
    <text evidence="2">Belongs to the CWC21 family.</text>
</comment>
<dbReference type="PANTHER" id="PTHR36562:SF5">
    <property type="entry name" value="SERINE_ARGININE REPETITIVE MATRIX 2"/>
    <property type="match status" value="1"/>
</dbReference>
<dbReference type="Pfam" id="PF08312">
    <property type="entry name" value="cwf21"/>
    <property type="match status" value="1"/>
</dbReference>
<feature type="compositionally biased region" description="Polar residues" evidence="7">
    <location>
        <begin position="263"/>
        <end position="275"/>
    </location>
</feature>
<reference evidence="9" key="1">
    <citation type="submission" date="2022-06" db="EMBL/GenBank/DDBJ databases">
        <authorList>
            <consortium name="SYNGENTA / RWTH Aachen University"/>
        </authorList>
    </citation>
    <scope>NUCLEOTIDE SEQUENCE</scope>
</reference>